<gene>
    <name evidence="2" type="ORF">NRIC_01580</name>
</gene>
<name>A0A4P5P3F9_9ENTE</name>
<organism evidence="2 3">
    <name type="scientific">Enterococcus florum</name>
    <dbReference type="NCBI Taxonomy" id="2480627"/>
    <lineage>
        <taxon>Bacteria</taxon>
        <taxon>Bacillati</taxon>
        <taxon>Bacillota</taxon>
        <taxon>Bacilli</taxon>
        <taxon>Lactobacillales</taxon>
        <taxon>Enterococcaceae</taxon>
        <taxon>Enterococcus</taxon>
    </lineage>
</organism>
<accession>A0A4P5P3F9</accession>
<evidence type="ECO:0000313" key="2">
    <source>
        <dbReference type="EMBL" id="GCF92267.1"/>
    </source>
</evidence>
<evidence type="ECO:0000259" key="1">
    <source>
        <dbReference type="PROSITE" id="PS50206"/>
    </source>
</evidence>
<sequence length="157" mass="17692">MKSNIGLFILVILSGLVLFAGCSTRNAKKDQKDIDWQYITPKKMKQVIEEESSGSYQIMDIQPEAEYQRGHLPNSISVAAYPVDTKELEQKVVDQIDVFENGTEPIYVVCPGGGSGAQRAIFVMVHEGIDESRFYIVEDGAKKWPYKSDELLWVTNE</sequence>
<dbReference type="CDD" id="cd00158">
    <property type="entry name" value="RHOD"/>
    <property type="match status" value="1"/>
</dbReference>
<feature type="domain" description="Rhodanese" evidence="1">
    <location>
        <begin position="52"/>
        <end position="153"/>
    </location>
</feature>
<proteinExistence type="predicted"/>
<keyword evidence="3" id="KW-1185">Reference proteome</keyword>
<dbReference type="Gene3D" id="3.40.250.10">
    <property type="entry name" value="Rhodanese-like domain"/>
    <property type="match status" value="1"/>
</dbReference>
<comment type="caution">
    <text evidence="2">The sequence shown here is derived from an EMBL/GenBank/DDBJ whole genome shotgun (WGS) entry which is preliminary data.</text>
</comment>
<dbReference type="InterPro" id="IPR036873">
    <property type="entry name" value="Rhodanese-like_dom_sf"/>
</dbReference>
<dbReference type="PROSITE" id="PS50206">
    <property type="entry name" value="RHODANESE_3"/>
    <property type="match status" value="1"/>
</dbReference>
<protein>
    <recommendedName>
        <fullName evidence="1">Rhodanese domain-containing protein</fullName>
    </recommendedName>
</protein>
<dbReference type="EMBL" id="BJCC01000001">
    <property type="protein sequence ID" value="GCF92267.1"/>
    <property type="molecule type" value="Genomic_DNA"/>
</dbReference>
<dbReference type="AlphaFoldDB" id="A0A4P5P3F9"/>
<dbReference type="OrthoDB" id="9800872at2"/>
<dbReference type="PROSITE" id="PS51257">
    <property type="entry name" value="PROKAR_LIPOPROTEIN"/>
    <property type="match status" value="1"/>
</dbReference>
<dbReference type="SUPFAM" id="SSF52821">
    <property type="entry name" value="Rhodanese/Cell cycle control phosphatase"/>
    <property type="match status" value="1"/>
</dbReference>
<dbReference type="InterPro" id="IPR001763">
    <property type="entry name" value="Rhodanese-like_dom"/>
</dbReference>
<dbReference type="SMART" id="SM00450">
    <property type="entry name" value="RHOD"/>
    <property type="match status" value="1"/>
</dbReference>
<reference evidence="3" key="1">
    <citation type="submission" date="2019-02" db="EMBL/GenBank/DDBJ databases">
        <title>Draft genome sequence of Enterococcus sp. Gos25-1.</title>
        <authorList>
            <person name="Tanaka N."/>
            <person name="Shiwa Y."/>
            <person name="Fujita N."/>
        </authorList>
    </citation>
    <scope>NUCLEOTIDE SEQUENCE [LARGE SCALE GENOMIC DNA]</scope>
    <source>
        <strain evidence="3">Gos25-1</strain>
    </source>
</reference>
<evidence type="ECO:0000313" key="3">
    <source>
        <dbReference type="Proteomes" id="UP000290567"/>
    </source>
</evidence>
<dbReference type="Pfam" id="PF00581">
    <property type="entry name" value="Rhodanese"/>
    <property type="match status" value="1"/>
</dbReference>
<dbReference type="Proteomes" id="UP000290567">
    <property type="component" value="Unassembled WGS sequence"/>
</dbReference>
<dbReference type="RefSeq" id="WP_146620785.1">
    <property type="nucleotide sequence ID" value="NZ_BJCC01000001.1"/>
</dbReference>